<dbReference type="InterPro" id="IPR005147">
    <property type="entry name" value="tRNA_synthase_B5-dom"/>
</dbReference>
<protein>
    <recommendedName>
        <fullName evidence="2">phenylalanine--tRNA ligase</fullName>
        <ecNumber evidence="2">6.1.1.20</ecNumber>
    </recommendedName>
</protein>
<evidence type="ECO:0000256" key="5">
    <source>
        <dbReference type="ARBA" id="ARBA00022741"/>
    </source>
</evidence>
<dbReference type="GO" id="GO:0009328">
    <property type="term" value="C:phenylalanine-tRNA ligase complex"/>
    <property type="evidence" value="ECO:0007669"/>
    <property type="project" value="TreeGrafter"/>
</dbReference>
<dbReference type="InterPro" id="IPR045864">
    <property type="entry name" value="aa-tRNA-synth_II/BPL/LPL"/>
</dbReference>
<keyword evidence="8" id="KW-0648">Protein biosynthesis</keyword>
<proteinExistence type="predicted"/>
<evidence type="ECO:0000256" key="7">
    <source>
        <dbReference type="ARBA" id="ARBA00022842"/>
    </source>
</evidence>
<dbReference type="SMART" id="SM00873">
    <property type="entry name" value="B3_4"/>
    <property type="match status" value="1"/>
</dbReference>
<dbReference type="GO" id="GO:0006432">
    <property type="term" value="P:phenylalanyl-tRNA aminoacylation"/>
    <property type="evidence" value="ECO:0007669"/>
    <property type="project" value="InterPro"/>
</dbReference>
<dbReference type="Gene3D" id="3.50.40.10">
    <property type="entry name" value="Phenylalanyl-trna Synthetase, Chain B, domain 3"/>
    <property type="match status" value="1"/>
</dbReference>
<keyword evidence="5" id="KW-0547">Nucleotide-binding</keyword>
<dbReference type="SMART" id="SM00874">
    <property type="entry name" value="B5"/>
    <property type="match status" value="1"/>
</dbReference>
<dbReference type="PROSITE" id="PS51483">
    <property type="entry name" value="B5"/>
    <property type="match status" value="1"/>
</dbReference>
<dbReference type="InterPro" id="IPR009061">
    <property type="entry name" value="DNA-bd_dom_put_sf"/>
</dbReference>
<accession>K1T5F5</accession>
<dbReference type="Gene3D" id="3.30.930.10">
    <property type="entry name" value="Bira Bifunctional Protein, Domain 2"/>
    <property type="match status" value="1"/>
</dbReference>
<evidence type="ECO:0000256" key="9">
    <source>
        <dbReference type="ARBA" id="ARBA00023146"/>
    </source>
</evidence>
<dbReference type="Pfam" id="PF03484">
    <property type="entry name" value="B5"/>
    <property type="match status" value="1"/>
</dbReference>
<dbReference type="PANTHER" id="PTHR10947">
    <property type="entry name" value="PHENYLALANYL-TRNA SYNTHETASE BETA CHAIN AND LEUCINE-RICH REPEAT-CONTAINING PROTEIN 47"/>
    <property type="match status" value="1"/>
</dbReference>
<gene>
    <name evidence="11" type="ORF">OBE_07780</name>
</gene>
<feature type="non-terminal residue" evidence="11">
    <location>
        <position position="1"/>
    </location>
</feature>
<dbReference type="InterPro" id="IPR005146">
    <property type="entry name" value="B3/B4_tRNA-bd"/>
</dbReference>
<dbReference type="GO" id="GO:0005524">
    <property type="term" value="F:ATP binding"/>
    <property type="evidence" value="ECO:0007669"/>
    <property type="project" value="UniProtKB-KW"/>
</dbReference>
<dbReference type="AlphaFoldDB" id="K1T5F5"/>
<evidence type="ECO:0000256" key="6">
    <source>
        <dbReference type="ARBA" id="ARBA00022840"/>
    </source>
</evidence>
<dbReference type="GO" id="GO:0000287">
    <property type="term" value="F:magnesium ion binding"/>
    <property type="evidence" value="ECO:0007669"/>
    <property type="project" value="InterPro"/>
</dbReference>
<organism evidence="11">
    <name type="scientific">human gut metagenome</name>
    <dbReference type="NCBI Taxonomy" id="408170"/>
    <lineage>
        <taxon>unclassified sequences</taxon>
        <taxon>metagenomes</taxon>
        <taxon>organismal metagenomes</taxon>
    </lineage>
</organism>
<evidence type="ECO:0000256" key="1">
    <source>
        <dbReference type="ARBA" id="ARBA00001946"/>
    </source>
</evidence>
<dbReference type="EMBL" id="AJWZ01005348">
    <property type="protein sequence ID" value="EKC62829.1"/>
    <property type="molecule type" value="Genomic_DNA"/>
</dbReference>
<feature type="non-terminal residue" evidence="11">
    <location>
        <position position="267"/>
    </location>
</feature>
<evidence type="ECO:0000256" key="8">
    <source>
        <dbReference type="ARBA" id="ARBA00022917"/>
    </source>
</evidence>
<dbReference type="InterPro" id="IPR045060">
    <property type="entry name" value="Phe-tRNA-ligase_IIc_bsu"/>
</dbReference>
<dbReference type="SUPFAM" id="SSF46955">
    <property type="entry name" value="Putative DNA-binding domain"/>
    <property type="match status" value="1"/>
</dbReference>
<keyword evidence="4" id="KW-0479">Metal-binding</keyword>
<evidence type="ECO:0000256" key="3">
    <source>
        <dbReference type="ARBA" id="ARBA00022598"/>
    </source>
</evidence>
<name>K1T5F5_9ZZZZ</name>
<dbReference type="SUPFAM" id="SSF55681">
    <property type="entry name" value="Class II aaRS and biotin synthetases"/>
    <property type="match status" value="1"/>
</dbReference>
<evidence type="ECO:0000259" key="10">
    <source>
        <dbReference type="PROSITE" id="PS51483"/>
    </source>
</evidence>
<dbReference type="InterPro" id="IPR020825">
    <property type="entry name" value="Phe-tRNA_synthase-like_B3/B4"/>
</dbReference>
<evidence type="ECO:0000313" key="11">
    <source>
        <dbReference type="EMBL" id="EKC62829.1"/>
    </source>
</evidence>
<keyword evidence="3" id="KW-0436">Ligase</keyword>
<dbReference type="PANTHER" id="PTHR10947:SF0">
    <property type="entry name" value="PHENYLALANINE--TRNA LIGASE BETA SUBUNIT"/>
    <property type="match status" value="1"/>
</dbReference>
<reference evidence="11" key="1">
    <citation type="journal article" date="2013" name="Environ. Microbiol.">
        <title>Microbiota from the distal guts of lean and obese adolescents exhibit partial functional redundancy besides clear differences in community structure.</title>
        <authorList>
            <person name="Ferrer M."/>
            <person name="Ruiz A."/>
            <person name="Lanza F."/>
            <person name="Haange S.B."/>
            <person name="Oberbach A."/>
            <person name="Till H."/>
            <person name="Bargiela R."/>
            <person name="Campoy C."/>
            <person name="Segura M.T."/>
            <person name="Richter M."/>
            <person name="von Bergen M."/>
            <person name="Seifert J."/>
            <person name="Suarez A."/>
        </authorList>
    </citation>
    <scope>NUCLEOTIDE SEQUENCE</scope>
</reference>
<dbReference type="GO" id="GO:0004826">
    <property type="term" value="F:phenylalanine-tRNA ligase activity"/>
    <property type="evidence" value="ECO:0007669"/>
    <property type="project" value="UniProtKB-EC"/>
</dbReference>
<dbReference type="Pfam" id="PF17759">
    <property type="entry name" value="tRNA_synthFbeta"/>
    <property type="match status" value="1"/>
</dbReference>
<dbReference type="GO" id="GO:0003723">
    <property type="term" value="F:RNA binding"/>
    <property type="evidence" value="ECO:0007669"/>
    <property type="project" value="InterPro"/>
</dbReference>
<comment type="caution">
    <text evidence="11">The sequence shown here is derived from an EMBL/GenBank/DDBJ whole genome shotgun (WGS) entry which is preliminary data.</text>
</comment>
<sequence length="267" mass="29525">KVIVRKALDGEKITTLDGVERALKPEMLVIADENKPVAVAGVMGGEYSGIMDDTTTIVFESAMFNGVSVRRTAKALGMRTEASARYEKELDATGCLRSLKRALQLVEELDAGDIVGGVVDCDHSDKTPVTLPFEPEWVNNFIGIDVSAEEQKKILEKIDFKVENGVITAPSFRNDIEHQADISEEIARFYGYDKIPDRALSGVADGRYTDRQKLEKLVTDVMLSEGLSEVCTYTFISPKQYDKLRLPADSPRRDSVKIMNPLGEDTS</sequence>
<dbReference type="EC" id="6.1.1.20" evidence="2"/>
<evidence type="ECO:0000256" key="4">
    <source>
        <dbReference type="ARBA" id="ARBA00022723"/>
    </source>
</evidence>
<evidence type="ECO:0000256" key="2">
    <source>
        <dbReference type="ARBA" id="ARBA00012814"/>
    </source>
</evidence>
<feature type="domain" description="B5" evidence="10">
    <location>
        <begin position="126"/>
        <end position="197"/>
    </location>
</feature>
<keyword evidence="9 11" id="KW-0030">Aminoacyl-tRNA synthetase</keyword>
<dbReference type="InterPro" id="IPR041616">
    <property type="entry name" value="PheRS_beta_core"/>
</dbReference>
<comment type="cofactor">
    <cofactor evidence="1">
        <name>Mg(2+)</name>
        <dbReference type="ChEBI" id="CHEBI:18420"/>
    </cofactor>
</comment>
<keyword evidence="7" id="KW-0460">Magnesium</keyword>
<dbReference type="Pfam" id="PF03483">
    <property type="entry name" value="B3_4"/>
    <property type="match status" value="1"/>
</dbReference>
<dbReference type="SUPFAM" id="SSF56037">
    <property type="entry name" value="PheT/TilS domain"/>
    <property type="match status" value="1"/>
</dbReference>
<keyword evidence="6" id="KW-0067">ATP-binding</keyword>
<dbReference type="Gene3D" id="3.30.56.10">
    <property type="match status" value="1"/>
</dbReference>